<dbReference type="EMBL" id="JAEKLZ010000268">
    <property type="protein sequence ID" value="MBW8727325.1"/>
    <property type="molecule type" value="Genomic_DNA"/>
</dbReference>
<dbReference type="Pfam" id="PF01145">
    <property type="entry name" value="Band_7"/>
    <property type="match status" value="1"/>
</dbReference>
<dbReference type="InterPro" id="IPR001107">
    <property type="entry name" value="Band_7"/>
</dbReference>
<evidence type="ECO:0000256" key="1">
    <source>
        <dbReference type="ARBA" id="ARBA00004167"/>
    </source>
</evidence>
<dbReference type="AlphaFoldDB" id="A0A952KGE2"/>
<feature type="region of interest" description="Disordered" evidence="3">
    <location>
        <begin position="303"/>
        <end position="373"/>
    </location>
</feature>
<name>A0A952KGE2_9PROT</name>
<protein>
    <submittedName>
        <fullName evidence="6">Prohibitin family protein</fullName>
    </submittedName>
</protein>
<sequence length="373" mass="40539">MLKRAWLHTRRYVFEHGPEIAVFVVIFMIVAVVLVPRMVYSIPAGHVGVLWKRFSGTVLDHTISEGIAVILPWDRIYVYDLRLQLIDRDFDVLSTDGLKVTVNIAYRFQLIADKVPLLHKTVGENYADVLLTSAIGARARDILGRNTPEEIYSYRRAEVQTEILKEMQQSLLQPLVTPGQAASGKAASGFIEIEDVFIRSIKLPPTVEEAIDRKNQMQQRSLEYDYRLLLEAKESERKRIEARGIKEFQDIVSQGITESYLRWRGIDATQALANSPNSKIIIVGGGKDGLPIILGNTDVPTAVAPAPAGTTPQPGATPPAGTASPTGMPPSAGPGSSPILIPSSPAAQAAPPPAAASQAGSTDLLPRDPLNAQ</sequence>
<keyword evidence="4" id="KW-0812">Transmembrane</keyword>
<dbReference type="PANTHER" id="PTHR23222">
    <property type="entry name" value="PROHIBITIN"/>
    <property type="match status" value="1"/>
</dbReference>
<dbReference type="InterPro" id="IPR036013">
    <property type="entry name" value="Band_7/SPFH_dom_sf"/>
</dbReference>
<dbReference type="GO" id="GO:0007005">
    <property type="term" value="P:mitochondrion organization"/>
    <property type="evidence" value="ECO:0007669"/>
    <property type="project" value="TreeGrafter"/>
</dbReference>
<evidence type="ECO:0000256" key="2">
    <source>
        <dbReference type="ARBA" id="ARBA00023136"/>
    </source>
</evidence>
<evidence type="ECO:0000256" key="4">
    <source>
        <dbReference type="SAM" id="Phobius"/>
    </source>
</evidence>
<evidence type="ECO:0000313" key="6">
    <source>
        <dbReference type="EMBL" id="MBW8727325.1"/>
    </source>
</evidence>
<dbReference type="InterPro" id="IPR000163">
    <property type="entry name" value="Prohibitin"/>
</dbReference>
<keyword evidence="4" id="KW-1133">Transmembrane helix</keyword>
<dbReference type="GO" id="GO:0016020">
    <property type="term" value="C:membrane"/>
    <property type="evidence" value="ECO:0007669"/>
    <property type="project" value="UniProtKB-SubCell"/>
</dbReference>
<feature type="domain" description="Band 7" evidence="5">
    <location>
        <begin position="37"/>
        <end position="215"/>
    </location>
</feature>
<dbReference type="SUPFAM" id="SSF117892">
    <property type="entry name" value="Band 7/SPFH domain"/>
    <property type="match status" value="1"/>
</dbReference>
<feature type="compositionally biased region" description="Low complexity" evidence="3">
    <location>
        <begin position="303"/>
        <end position="326"/>
    </location>
</feature>
<dbReference type="PANTHER" id="PTHR23222:SF1">
    <property type="entry name" value="PROHIBITIN-2"/>
    <property type="match status" value="1"/>
</dbReference>
<dbReference type="Gene3D" id="3.30.479.30">
    <property type="entry name" value="Band 7 domain"/>
    <property type="match status" value="1"/>
</dbReference>
<evidence type="ECO:0000313" key="7">
    <source>
        <dbReference type="Proteomes" id="UP000700706"/>
    </source>
</evidence>
<feature type="transmembrane region" description="Helical" evidence="4">
    <location>
        <begin position="20"/>
        <end position="40"/>
    </location>
</feature>
<reference evidence="6" key="1">
    <citation type="submission" date="2020-06" db="EMBL/GenBank/DDBJ databases">
        <title>Stable isotope informed genome-resolved metagenomics uncovers potential trophic interactions in rhizosphere soil.</title>
        <authorList>
            <person name="Starr E.P."/>
            <person name="Shi S."/>
            <person name="Blazewicz S.J."/>
            <person name="Koch B.J."/>
            <person name="Probst A.J."/>
            <person name="Hungate B.A."/>
            <person name="Pett-Ridge J."/>
            <person name="Firestone M.K."/>
            <person name="Banfield J.F."/>
        </authorList>
    </citation>
    <scope>NUCLEOTIDE SEQUENCE</scope>
    <source>
        <strain evidence="6">YM_69_17</strain>
    </source>
</reference>
<feature type="compositionally biased region" description="Low complexity" evidence="3">
    <location>
        <begin position="333"/>
        <end position="361"/>
    </location>
</feature>
<dbReference type="CDD" id="cd03401">
    <property type="entry name" value="SPFH_prohibitin"/>
    <property type="match status" value="1"/>
</dbReference>
<dbReference type="SMART" id="SM00244">
    <property type="entry name" value="PHB"/>
    <property type="match status" value="1"/>
</dbReference>
<comment type="subcellular location">
    <subcellularLocation>
        <location evidence="1">Membrane</location>
        <topology evidence="1">Single-pass membrane protein</topology>
    </subcellularLocation>
</comment>
<keyword evidence="2 4" id="KW-0472">Membrane</keyword>
<proteinExistence type="predicted"/>
<evidence type="ECO:0000256" key="3">
    <source>
        <dbReference type="SAM" id="MobiDB-lite"/>
    </source>
</evidence>
<gene>
    <name evidence="6" type="ORF">JF625_19530</name>
</gene>
<dbReference type="Proteomes" id="UP000700706">
    <property type="component" value="Unassembled WGS sequence"/>
</dbReference>
<accession>A0A952KGE2</accession>
<comment type="caution">
    <text evidence="6">The sequence shown here is derived from an EMBL/GenBank/DDBJ whole genome shotgun (WGS) entry which is preliminary data.</text>
</comment>
<organism evidence="6 7">
    <name type="scientific">Inquilinus limosus</name>
    <dbReference type="NCBI Taxonomy" id="171674"/>
    <lineage>
        <taxon>Bacteria</taxon>
        <taxon>Pseudomonadati</taxon>
        <taxon>Pseudomonadota</taxon>
        <taxon>Alphaproteobacteria</taxon>
        <taxon>Rhodospirillales</taxon>
        <taxon>Rhodospirillaceae</taxon>
        <taxon>Inquilinus</taxon>
    </lineage>
</organism>
<evidence type="ECO:0000259" key="5">
    <source>
        <dbReference type="SMART" id="SM00244"/>
    </source>
</evidence>